<protein>
    <submittedName>
        <fullName evidence="1">Sporulation histidine kinase inhibitor Sda</fullName>
    </submittedName>
</protein>
<dbReference type="InterPro" id="IPR015064">
    <property type="entry name" value="Sda"/>
</dbReference>
<proteinExistence type="predicted"/>
<gene>
    <name evidence="1" type="ORF">OIH86_16430</name>
</gene>
<dbReference type="InterPro" id="IPR036916">
    <property type="entry name" value="Sda_sf"/>
</dbReference>
<dbReference type="RefSeq" id="WP_264143640.1">
    <property type="nucleotide sequence ID" value="NZ_JAOYEY010000044.1"/>
</dbReference>
<dbReference type="Pfam" id="PF08970">
    <property type="entry name" value="Sda"/>
    <property type="match status" value="1"/>
</dbReference>
<dbReference type="Gene3D" id="1.10.287.1100">
    <property type="entry name" value="Sporulation inhibitor A"/>
    <property type="match status" value="1"/>
</dbReference>
<evidence type="ECO:0000313" key="1">
    <source>
        <dbReference type="EMBL" id="MCV9887227.1"/>
    </source>
</evidence>
<comment type="caution">
    <text evidence="1">The sequence shown here is derived from an EMBL/GenBank/DDBJ whole genome shotgun (WGS) entry which is preliminary data.</text>
</comment>
<organism evidence="1 2">
    <name type="scientific">Metabacillus halosaccharovorans</name>
    <dbReference type="NCBI Taxonomy" id="930124"/>
    <lineage>
        <taxon>Bacteria</taxon>
        <taxon>Bacillati</taxon>
        <taxon>Bacillota</taxon>
        <taxon>Bacilli</taxon>
        <taxon>Bacillales</taxon>
        <taxon>Bacillaceae</taxon>
        <taxon>Metabacillus</taxon>
    </lineage>
</organism>
<name>A0ABT3DJJ7_9BACI</name>
<dbReference type="EMBL" id="JAOYEY010000044">
    <property type="protein sequence ID" value="MCV9887227.1"/>
    <property type="molecule type" value="Genomic_DNA"/>
</dbReference>
<keyword evidence="2" id="KW-1185">Reference proteome</keyword>
<evidence type="ECO:0000313" key="2">
    <source>
        <dbReference type="Proteomes" id="UP001526147"/>
    </source>
</evidence>
<dbReference type="SUPFAM" id="SSF100985">
    <property type="entry name" value="Sporulation inhibitor Sda"/>
    <property type="match status" value="1"/>
</dbReference>
<dbReference type="GO" id="GO:0004860">
    <property type="term" value="F:protein kinase inhibitor activity"/>
    <property type="evidence" value="ECO:0007669"/>
    <property type="project" value="UniProtKB-KW"/>
</dbReference>
<dbReference type="Proteomes" id="UP001526147">
    <property type="component" value="Unassembled WGS sequence"/>
</dbReference>
<reference evidence="1 2" key="1">
    <citation type="submission" date="2022-10" db="EMBL/GenBank/DDBJ databases">
        <title>Draft genome assembly of moderately radiation resistant bacterium Metabacillus halosaccharovorans.</title>
        <authorList>
            <person name="Pal S."/>
            <person name="Gopinathan A."/>
        </authorList>
    </citation>
    <scope>NUCLEOTIDE SEQUENCE [LARGE SCALE GENOMIC DNA]</scope>
    <source>
        <strain evidence="1 2">VITHBRA001</strain>
    </source>
</reference>
<keyword evidence="1" id="KW-0649">Protein kinase inhibitor</keyword>
<accession>A0ABT3DJJ7</accession>
<sequence>MRFSPLSDKTLLYSFQEAKKIEVNPDFIKLLEAEIKERGLLNPHLIEQKLKRIN</sequence>